<evidence type="ECO:0000313" key="7">
    <source>
        <dbReference type="Proteomes" id="UP000075881"/>
    </source>
</evidence>
<dbReference type="SMART" id="SM00093">
    <property type="entry name" value="SERPIN"/>
    <property type="match status" value="1"/>
</dbReference>
<dbReference type="Pfam" id="PF00079">
    <property type="entry name" value="Serpin"/>
    <property type="match status" value="1"/>
</dbReference>
<organism evidence="6 7">
    <name type="scientific">Anopheles christyi</name>
    <dbReference type="NCBI Taxonomy" id="43041"/>
    <lineage>
        <taxon>Eukaryota</taxon>
        <taxon>Metazoa</taxon>
        <taxon>Ecdysozoa</taxon>
        <taxon>Arthropoda</taxon>
        <taxon>Hexapoda</taxon>
        <taxon>Insecta</taxon>
        <taxon>Pterygota</taxon>
        <taxon>Neoptera</taxon>
        <taxon>Endopterygota</taxon>
        <taxon>Diptera</taxon>
        <taxon>Nematocera</taxon>
        <taxon>Culicoidea</taxon>
        <taxon>Culicidae</taxon>
        <taxon>Anophelinae</taxon>
        <taxon>Anopheles</taxon>
    </lineage>
</organism>
<dbReference type="PANTHER" id="PTHR11461">
    <property type="entry name" value="SERINE PROTEASE INHIBITOR, SERPIN"/>
    <property type="match status" value="1"/>
</dbReference>
<accession>A0A240PKS0</accession>
<feature type="domain" description="Serpin" evidence="5">
    <location>
        <begin position="108"/>
        <end position="476"/>
    </location>
</feature>
<evidence type="ECO:0000256" key="2">
    <source>
        <dbReference type="ARBA" id="ARBA00022690"/>
    </source>
</evidence>
<keyword evidence="3" id="KW-0722">Serine protease inhibitor</keyword>
<keyword evidence="2" id="KW-0646">Protease inhibitor</keyword>
<evidence type="ECO:0000259" key="5">
    <source>
        <dbReference type="SMART" id="SM00093"/>
    </source>
</evidence>
<keyword evidence="7" id="KW-1185">Reference proteome</keyword>
<dbReference type="PANTHER" id="PTHR11461:SF211">
    <property type="entry name" value="GH10112P-RELATED"/>
    <property type="match status" value="1"/>
</dbReference>
<dbReference type="Proteomes" id="UP000075881">
    <property type="component" value="Unassembled WGS sequence"/>
</dbReference>
<protein>
    <recommendedName>
        <fullName evidence="5">Serpin domain-containing protein</fullName>
    </recommendedName>
</protein>
<evidence type="ECO:0000313" key="6">
    <source>
        <dbReference type="EnsemblMetazoa" id="ACHR015022-PA"/>
    </source>
</evidence>
<evidence type="ECO:0000256" key="1">
    <source>
        <dbReference type="ARBA" id="ARBA00009500"/>
    </source>
</evidence>
<dbReference type="Gene3D" id="2.30.39.10">
    <property type="entry name" value="Alpha-1-antitrypsin, domain 1"/>
    <property type="match status" value="1"/>
</dbReference>
<reference evidence="6" key="2">
    <citation type="submission" date="2020-05" db="UniProtKB">
        <authorList>
            <consortium name="EnsemblMetazoa"/>
        </authorList>
    </citation>
    <scope>IDENTIFICATION</scope>
    <source>
        <strain evidence="6">ACHKN1017</strain>
    </source>
</reference>
<dbReference type="InterPro" id="IPR042185">
    <property type="entry name" value="Serpin_sf_2"/>
</dbReference>
<evidence type="ECO:0000256" key="4">
    <source>
        <dbReference type="RuleBase" id="RU000411"/>
    </source>
</evidence>
<dbReference type="Gene3D" id="3.30.497.10">
    <property type="entry name" value="Antithrombin, subunit I, domain 2"/>
    <property type="match status" value="1"/>
</dbReference>
<evidence type="ECO:0000256" key="3">
    <source>
        <dbReference type="ARBA" id="ARBA00022900"/>
    </source>
</evidence>
<proteinExistence type="inferred from homology"/>
<dbReference type="GO" id="GO:0005615">
    <property type="term" value="C:extracellular space"/>
    <property type="evidence" value="ECO:0007669"/>
    <property type="project" value="InterPro"/>
</dbReference>
<dbReference type="InterPro" id="IPR023796">
    <property type="entry name" value="Serpin_dom"/>
</dbReference>
<dbReference type="VEuPathDB" id="VectorBase:ACHR015022"/>
<dbReference type="GO" id="GO:0004867">
    <property type="term" value="F:serine-type endopeptidase inhibitor activity"/>
    <property type="evidence" value="ECO:0007669"/>
    <property type="project" value="UniProtKB-KW"/>
</dbReference>
<sequence length="479" mass="53452">MNVPSFVGGNFLFRQNNQACCFFLFSTSICLTTAQNIQNLPQTSDFFFKYTEDNNPQPSYVPRPQLEGLRIEENAQRKDSLMSFPAFNQNVRQAAQPQQTSGAMQFAWNMMKMMVLPQQDNTVICPILPQTLLATLYDGADSGAKAELRSSLLATSQELGKLVRSQELAVRESNVNRLDQAMAIFLGTDTKLSKPIEDKALQDGVEFVKVNFLNRNAAAATANNWVAQKSQGLIREIVAPNAIDASTRLLMASVIYFKGKWKYQFTQTEPGLFETSPSFDSRTPVGQQVPMMYQFNKFRYGEKQFPDGNGMRWVELPYESTAGLSMILMLPKVRHQLQQSAEQLSITDVTEIITSLKQNRGTNKMHLRVPKFNVFSSLSLVPALKKLGLKSIFDRASALKDLSNEPLVVRDVSQRTFISVDEQGTTATSAASLAFVALSAAPPPPTINFTVDEPFLLMIVDKLHEYPLFVGKIVKPSTN</sequence>
<reference evidence="7" key="1">
    <citation type="submission" date="2013-03" db="EMBL/GenBank/DDBJ databases">
        <title>The Genome Sequence of Anopheles christyi ACHKN1017.</title>
        <authorList>
            <consortium name="The Broad Institute Genomics Platform"/>
            <person name="Neafsey D.E."/>
            <person name="Besansky N."/>
            <person name="Walker B."/>
            <person name="Young S.K."/>
            <person name="Zeng Q."/>
            <person name="Gargeya S."/>
            <person name="Fitzgerald M."/>
            <person name="Haas B."/>
            <person name="Abouelleil A."/>
            <person name="Allen A.W."/>
            <person name="Alvarado L."/>
            <person name="Arachchi H.M."/>
            <person name="Berlin A.M."/>
            <person name="Chapman S.B."/>
            <person name="Gainer-Dewar J."/>
            <person name="Goldberg J."/>
            <person name="Griggs A."/>
            <person name="Gujja S."/>
            <person name="Hansen M."/>
            <person name="Howarth C."/>
            <person name="Imamovic A."/>
            <person name="Ireland A."/>
            <person name="Larimer J."/>
            <person name="McCowan C."/>
            <person name="Murphy C."/>
            <person name="Pearson M."/>
            <person name="Poon T.W."/>
            <person name="Priest M."/>
            <person name="Roberts A."/>
            <person name="Saif S."/>
            <person name="Shea T."/>
            <person name="Sisk P."/>
            <person name="Sykes S."/>
            <person name="Wortman J."/>
            <person name="Nusbaum C."/>
            <person name="Birren B."/>
        </authorList>
    </citation>
    <scope>NUCLEOTIDE SEQUENCE [LARGE SCALE GENOMIC DNA]</scope>
    <source>
        <strain evidence="7">ACHKN1017</strain>
    </source>
</reference>
<dbReference type="InterPro" id="IPR000215">
    <property type="entry name" value="Serpin_fam"/>
</dbReference>
<dbReference type="InterPro" id="IPR042178">
    <property type="entry name" value="Serpin_sf_1"/>
</dbReference>
<dbReference type="CDD" id="cd00172">
    <property type="entry name" value="serpin"/>
    <property type="match status" value="1"/>
</dbReference>
<dbReference type="SUPFAM" id="SSF56574">
    <property type="entry name" value="Serpins"/>
    <property type="match status" value="1"/>
</dbReference>
<comment type="similarity">
    <text evidence="1 4">Belongs to the serpin family.</text>
</comment>
<dbReference type="EnsemblMetazoa" id="ACHR015022-RA">
    <property type="protein sequence ID" value="ACHR015022-PA"/>
    <property type="gene ID" value="ACHR015022"/>
</dbReference>
<dbReference type="AlphaFoldDB" id="A0A240PKS0"/>
<name>A0A240PKS0_9DIPT</name>
<dbReference type="STRING" id="43041.A0A240PKS0"/>
<dbReference type="InterPro" id="IPR036186">
    <property type="entry name" value="Serpin_sf"/>
</dbReference>